<organism evidence="5 6">
    <name type="scientific">Ambispora leptoticha</name>
    <dbReference type="NCBI Taxonomy" id="144679"/>
    <lineage>
        <taxon>Eukaryota</taxon>
        <taxon>Fungi</taxon>
        <taxon>Fungi incertae sedis</taxon>
        <taxon>Mucoromycota</taxon>
        <taxon>Glomeromycotina</taxon>
        <taxon>Glomeromycetes</taxon>
        <taxon>Archaeosporales</taxon>
        <taxon>Ambisporaceae</taxon>
        <taxon>Ambispora</taxon>
    </lineage>
</organism>
<dbReference type="GO" id="GO:0071949">
    <property type="term" value="F:FAD binding"/>
    <property type="evidence" value="ECO:0007669"/>
    <property type="project" value="InterPro"/>
</dbReference>
<reference evidence="5" key="1">
    <citation type="submission" date="2021-06" db="EMBL/GenBank/DDBJ databases">
        <authorList>
            <person name="Kallberg Y."/>
            <person name="Tangrot J."/>
            <person name="Rosling A."/>
        </authorList>
    </citation>
    <scope>NUCLEOTIDE SEQUENCE</scope>
    <source>
        <strain evidence="5">FL130A</strain>
    </source>
</reference>
<sequence length="44" mass="4659">MFVKIPIIDKYEVAIVGSGPVGCTFARKIIDAGYSVIMVEAGAK</sequence>
<name>A0A9N9HV63_9GLOM</name>
<keyword evidence="6" id="KW-1185">Reference proteome</keyword>
<accession>A0A9N9HV63</accession>
<dbReference type="AlphaFoldDB" id="A0A9N9HV63"/>
<keyword evidence="3" id="KW-0560">Oxidoreductase</keyword>
<feature type="domain" description="FAD-binding" evidence="4">
    <location>
        <begin position="10"/>
        <end position="41"/>
    </location>
</feature>
<dbReference type="SUPFAM" id="SSF51905">
    <property type="entry name" value="FAD/NAD(P)-binding domain"/>
    <property type="match status" value="1"/>
</dbReference>
<gene>
    <name evidence="5" type="ORF">ALEPTO_LOCUS11784</name>
</gene>
<keyword evidence="1" id="KW-0285">Flavoprotein</keyword>
<evidence type="ECO:0000256" key="3">
    <source>
        <dbReference type="ARBA" id="ARBA00023002"/>
    </source>
</evidence>
<protein>
    <submittedName>
        <fullName evidence="5">5064_t:CDS:1</fullName>
    </submittedName>
</protein>
<evidence type="ECO:0000256" key="1">
    <source>
        <dbReference type="ARBA" id="ARBA00022630"/>
    </source>
</evidence>
<dbReference type="InterPro" id="IPR002938">
    <property type="entry name" value="FAD-bd"/>
</dbReference>
<feature type="non-terminal residue" evidence="5">
    <location>
        <position position="44"/>
    </location>
</feature>
<dbReference type="GO" id="GO:0016491">
    <property type="term" value="F:oxidoreductase activity"/>
    <property type="evidence" value="ECO:0007669"/>
    <property type="project" value="UniProtKB-KW"/>
</dbReference>
<evidence type="ECO:0000313" key="5">
    <source>
        <dbReference type="EMBL" id="CAG8707463.1"/>
    </source>
</evidence>
<keyword evidence="2" id="KW-0274">FAD</keyword>
<dbReference type="InterPro" id="IPR036188">
    <property type="entry name" value="FAD/NAD-bd_sf"/>
</dbReference>
<evidence type="ECO:0000256" key="2">
    <source>
        <dbReference type="ARBA" id="ARBA00022827"/>
    </source>
</evidence>
<evidence type="ECO:0000259" key="4">
    <source>
        <dbReference type="Pfam" id="PF01494"/>
    </source>
</evidence>
<comment type="caution">
    <text evidence="5">The sequence shown here is derived from an EMBL/GenBank/DDBJ whole genome shotgun (WGS) entry which is preliminary data.</text>
</comment>
<dbReference type="Gene3D" id="3.50.50.60">
    <property type="entry name" value="FAD/NAD(P)-binding domain"/>
    <property type="match status" value="1"/>
</dbReference>
<dbReference type="EMBL" id="CAJVPS010021427">
    <property type="protein sequence ID" value="CAG8707463.1"/>
    <property type="molecule type" value="Genomic_DNA"/>
</dbReference>
<dbReference type="Proteomes" id="UP000789508">
    <property type="component" value="Unassembled WGS sequence"/>
</dbReference>
<dbReference type="OrthoDB" id="1716816at2759"/>
<proteinExistence type="predicted"/>
<evidence type="ECO:0000313" key="6">
    <source>
        <dbReference type="Proteomes" id="UP000789508"/>
    </source>
</evidence>
<dbReference type="Pfam" id="PF01494">
    <property type="entry name" value="FAD_binding_3"/>
    <property type="match status" value="1"/>
</dbReference>